<dbReference type="AlphaFoldDB" id="A0A199VN02"/>
<evidence type="ECO:0000313" key="10">
    <source>
        <dbReference type="EMBL" id="OAY78398.1"/>
    </source>
</evidence>
<feature type="transmembrane region" description="Helical" evidence="8">
    <location>
        <begin position="481"/>
        <end position="503"/>
    </location>
</feature>
<dbReference type="Proteomes" id="UP000092600">
    <property type="component" value="Unassembled WGS sequence"/>
</dbReference>
<dbReference type="STRING" id="4615.A0A199VN02"/>
<keyword evidence="5 8" id="KW-1133">Transmembrane helix</keyword>
<comment type="subcellular location">
    <subcellularLocation>
        <location evidence="1">Membrane</location>
    </subcellularLocation>
</comment>
<feature type="transmembrane region" description="Helical" evidence="8">
    <location>
        <begin position="178"/>
        <end position="201"/>
    </location>
</feature>
<keyword evidence="3 8" id="KW-0812">Transmembrane</keyword>
<dbReference type="GO" id="GO:0016020">
    <property type="term" value="C:membrane"/>
    <property type="evidence" value="ECO:0007669"/>
    <property type="project" value="UniProtKB-SubCell"/>
</dbReference>
<dbReference type="EMBL" id="LSRQ01001297">
    <property type="protein sequence ID" value="OAY78398.1"/>
    <property type="molecule type" value="Genomic_DNA"/>
</dbReference>
<dbReference type="Pfam" id="PF01490">
    <property type="entry name" value="Aa_trans"/>
    <property type="match status" value="1"/>
</dbReference>
<dbReference type="PANTHER" id="PTHR48017">
    <property type="entry name" value="OS05G0424000 PROTEIN-RELATED"/>
    <property type="match status" value="1"/>
</dbReference>
<feature type="transmembrane region" description="Helical" evidence="8">
    <location>
        <begin position="221"/>
        <end position="243"/>
    </location>
</feature>
<reference evidence="10 11" key="1">
    <citation type="journal article" date="2016" name="DNA Res.">
        <title>The draft genome of MD-2 pineapple using hybrid error correction of long reads.</title>
        <authorList>
            <person name="Redwan R.M."/>
            <person name="Saidin A."/>
            <person name="Kumar S.V."/>
        </authorList>
    </citation>
    <scope>NUCLEOTIDE SEQUENCE [LARGE SCALE GENOMIC DNA]</scope>
    <source>
        <strain evidence="11">cv. MD2</strain>
        <tissue evidence="10">Leaf</tissue>
    </source>
</reference>
<evidence type="ECO:0000259" key="9">
    <source>
        <dbReference type="Pfam" id="PF01490"/>
    </source>
</evidence>
<keyword evidence="2" id="KW-0813">Transport</keyword>
<evidence type="ECO:0000313" key="11">
    <source>
        <dbReference type="Proteomes" id="UP000092600"/>
    </source>
</evidence>
<evidence type="ECO:0000256" key="8">
    <source>
        <dbReference type="SAM" id="Phobius"/>
    </source>
</evidence>
<evidence type="ECO:0000256" key="1">
    <source>
        <dbReference type="ARBA" id="ARBA00004370"/>
    </source>
</evidence>
<dbReference type="InterPro" id="IPR013057">
    <property type="entry name" value="AA_transpt_TM"/>
</dbReference>
<gene>
    <name evidence="10" type="ORF">ACMD2_18138</name>
</gene>
<accession>A0A199VN02</accession>
<feature type="transmembrane region" description="Helical" evidence="8">
    <location>
        <begin position="365"/>
        <end position="388"/>
    </location>
</feature>
<dbReference type="GO" id="GO:0006865">
    <property type="term" value="P:amino acid transport"/>
    <property type="evidence" value="ECO:0007669"/>
    <property type="project" value="UniProtKB-KW"/>
</dbReference>
<organism evidence="10 11">
    <name type="scientific">Ananas comosus</name>
    <name type="common">Pineapple</name>
    <name type="synonym">Ananas ananas</name>
    <dbReference type="NCBI Taxonomy" id="4615"/>
    <lineage>
        <taxon>Eukaryota</taxon>
        <taxon>Viridiplantae</taxon>
        <taxon>Streptophyta</taxon>
        <taxon>Embryophyta</taxon>
        <taxon>Tracheophyta</taxon>
        <taxon>Spermatophyta</taxon>
        <taxon>Magnoliopsida</taxon>
        <taxon>Liliopsida</taxon>
        <taxon>Poales</taxon>
        <taxon>Bromeliaceae</taxon>
        <taxon>Bromelioideae</taxon>
        <taxon>Ananas</taxon>
    </lineage>
</organism>
<feature type="compositionally biased region" description="Basic and acidic residues" evidence="7">
    <location>
        <begin position="1"/>
        <end position="11"/>
    </location>
</feature>
<evidence type="ECO:0000256" key="7">
    <source>
        <dbReference type="SAM" id="MobiDB-lite"/>
    </source>
</evidence>
<feature type="transmembrane region" description="Helical" evidence="8">
    <location>
        <begin position="263"/>
        <end position="284"/>
    </location>
</feature>
<evidence type="ECO:0000256" key="4">
    <source>
        <dbReference type="ARBA" id="ARBA00022970"/>
    </source>
</evidence>
<feature type="transmembrane region" description="Helical" evidence="8">
    <location>
        <begin position="153"/>
        <end position="172"/>
    </location>
</feature>
<evidence type="ECO:0000256" key="3">
    <source>
        <dbReference type="ARBA" id="ARBA00022692"/>
    </source>
</evidence>
<sequence length="510" mass="56129">MAGKERDRDAEEVFMEGGSDRDIEEDKYEGGGGSDGEEEEEEEKEPSSQFQSRQWPQSYRETIDSYSITASPSFGYLRRSPSIRYSSFDLRSYSGLGSDAKLPSFSDHLLEKQESDKNLKKALNSVVDESISFHVQYTGEGYIGHGCSVTQTVFNGVNVLAGVGILSIPFTIKEAGWSGLALLALFAGVCCYTGILLKYCFESKDGISSYPDIGEAAFGSFGRLFISVILYTELYSYCVEFIILEGDNLTRLFPGTSFNWAGIHLDSLHFFGILTALIVLPTVWLRDLRVISYLSAGGVITTLLVFLSVFFVGTVDGVGFHQTGKAVDWSGFPFAIGVYGFCYSGHSVFPNIYQSMSDRTKFKKALFICFALCTAIYGSFATIGFLMFGEDTLSQITLNLPKNSVASKVAIWTTVINPFTKFVDGFDWLSLKYTCALIPNENDTLQNRSRGLFSLRIQNAIIMPALCFLKIARSKATSLQITLSIIIAALGIVSGAMGTYSSISRIISNY</sequence>
<feature type="compositionally biased region" description="Polar residues" evidence="7">
    <location>
        <begin position="47"/>
        <end position="57"/>
    </location>
</feature>
<evidence type="ECO:0000256" key="2">
    <source>
        <dbReference type="ARBA" id="ARBA00022448"/>
    </source>
</evidence>
<feature type="region of interest" description="Disordered" evidence="7">
    <location>
        <begin position="1"/>
        <end position="57"/>
    </location>
</feature>
<protein>
    <submittedName>
        <fullName evidence="10">Vacuolar amino acid transporter 1</fullName>
    </submittedName>
</protein>
<keyword evidence="6 8" id="KW-0472">Membrane</keyword>
<keyword evidence="4" id="KW-0029">Amino-acid transport</keyword>
<proteinExistence type="predicted"/>
<evidence type="ECO:0000256" key="5">
    <source>
        <dbReference type="ARBA" id="ARBA00022989"/>
    </source>
</evidence>
<name>A0A199VN02_ANACO</name>
<feature type="domain" description="Amino acid transporter transmembrane" evidence="9">
    <location>
        <begin position="146"/>
        <end position="417"/>
    </location>
</feature>
<comment type="caution">
    <text evidence="10">The sequence shown here is derived from an EMBL/GenBank/DDBJ whole genome shotgun (WGS) entry which is preliminary data.</text>
</comment>
<evidence type="ECO:0000256" key="6">
    <source>
        <dbReference type="ARBA" id="ARBA00023136"/>
    </source>
</evidence>
<feature type="transmembrane region" description="Helical" evidence="8">
    <location>
        <begin position="332"/>
        <end position="353"/>
    </location>
</feature>
<feature type="compositionally biased region" description="Acidic residues" evidence="7">
    <location>
        <begin position="35"/>
        <end position="44"/>
    </location>
</feature>
<feature type="transmembrane region" description="Helical" evidence="8">
    <location>
        <begin position="291"/>
        <end position="312"/>
    </location>
</feature>